<evidence type="ECO:0000256" key="21">
    <source>
        <dbReference type="SAM" id="MobiDB-lite"/>
    </source>
</evidence>
<comment type="catalytic activity">
    <reaction evidence="16">
        <text>L-seryl-[protein] + ATP = O-phospho-L-seryl-[protein] + ADP + H(+)</text>
        <dbReference type="Rhea" id="RHEA:17989"/>
        <dbReference type="Rhea" id="RHEA-COMP:9863"/>
        <dbReference type="Rhea" id="RHEA-COMP:11604"/>
        <dbReference type="ChEBI" id="CHEBI:15378"/>
        <dbReference type="ChEBI" id="CHEBI:29999"/>
        <dbReference type="ChEBI" id="CHEBI:30616"/>
        <dbReference type="ChEBI" id="CHEBI:83421"/>
        <dbReference type="ChEBI" id="CHEBI:456216"/>
        <dbReference type="EC" id="2.7.11.1"/>
    </reaction>
</comment>
<keyword evidence="13" id="KW-0460">Magnesium</keyword>
<feature type="domain" description="Protein kinase" evidence="22">
    <location>
        <begin position="18"/>
        <end position="271"/>
    </location>
</feature>
<dbReference type="PROSITE" id="PS50011">
    <property type="entry name" value="PROTEIN_KINASE_DOM"/>
    <property type="match status" value="1"/>
</dbReference>
<keyword evidence="8" id="KW-0808">Transferase</keyword>
<evidence type="ECO:0000256" key="10">
    <source>
        <dbReference type="ARBA" id="ARBA00022741"/>
    </source>
</evidence>
<dbReference type="Gene3D" id="1.10.510.10">
    <property type="entry name" value="Transferase(Phosphotransferase) domain 1"/>
    <property type="match status" value="1"/>
</dbReference>
<dbReference type="CDD" id="cd14074">
    <property type="entry name" value="STKc_SNRK"/>
    <property type="match status" value="1"/>
</dbReference>
<reference evidence="24" key="2">
    <citation type="submission" date="2015-02" db="UniProtKB">
        <authorList>
            <consortium name="EnsemblMetazoa"/>
        </authorList>
    </citation>
    <scope>IDENTIFICATION</scope>
</reference>
<dbReference type="EnsemblMetazoa" id="SMAR000297-RA">
    <property type="protein sequence ID" value="SMAR000297-PA"/>
    <property type="gene ID" value="SMAR000297"/>
</dbReference>
<accession>T1IHI2</accession>
<feature type="compositionally biased region" description="Basic and acidic residues" evidence="21">
    <location>
        <begin position="622"/>
        <end position="636"/>
    </location>
</feature>
<evidence type="ECO:0000259" key="22">
    <source>
        <dbReference type="PROSITE" id="PS50011"/>
    </source>
</evidence>
<dbReference type="HOGENOM" id="CLU_007233_3_0_1"/>
<keyword evidence="10 20" id="KW-0547">Nucleotide-binding</keyword>
<evidence type="ECO:0000256" key="9">
    <source>
        <dbReference type="ARBA" id="ARBA00022723"/>
    </source>
</evidence>
<dbReference type="GO" id="GO:0005524">
    <property type="term" value="F:ATP binding"/>
    <property type="evidence" value="ECO:0007669"/>
    <property type="project" value="UniProtKB-UniRule"/>
</dbReference>
<organism evidence="24 25">
    <name type="scientific">Strigamia maritima</name>
    <name type="common">European centipede</name>
    <name type="synonym">Geophilus maritimus</name>
    <dbReference type="NCBI Taxonomy" id="126957"/>
    <lineage>
        <taxon>Eukaryota</taxon>
        <taxon>Metazoa</taxon>
        <taxon>Ecdysozoa</taxon>
        <taxon>Arthropoda</taxon>
        <taxon>Myriapoda</taxon>
        <taxon>Chilopoda</taxon>
        <taxon>Pleurostigmophora</taxon>
        <taxon>Geophilomorpha</taxon>
        <taxon>Linotaeniidae</taxon>
        <taxon>Strigamia</taxon>
    </lineage>
</organism>
<evidence type="ECO:0000259" key="23">
    <source>
        <dbReference type="PROSITE" id="PS50030"/>
    </source>
</evidence>
<dbReference type="STRING" id="126957.T1IHI2"/>
<comment type="subcellular location">
    <subcellularLocation>
        <location evidence="2">Nucleus</location>
    </subcellularLocation>
</comment>
<dbReference type="InterPro" id="IPR011009">
    <property type="entry name" value="Kinase-like_dom_sf"/>
</dbReference>
<evidence type="ECO:0000256" key="8">
    <source>
        <dbReference type="ARBA" id="ARBA00022679"/>
    </source>
</evidence>
<keyword evidence="14" id="KW-0539">Nucleus</keyword>
<evidence type="ECO:0000313" key="25">
    <source>
        <dbReference type="Proteomes" id="UP000014500"/>
    </source>
</evidence>
<dbReference type="OMA" id="MEDSKCA"/>
<evidence type="ECO:0000256" key="7">
    <source>
        <dbReference type="ARBA" id="ARBA00022553"/>
    </source>
</evidence>
<evidence type="ECO:0000256" key="12">
    <source>
        <dbReference type="ARBA" id="ARBA00022840"/>
    </source>
</evidence>
<dbReference type="PANTHER" id="PTHR24346:SF45">
    <property type="entry name" value="PROTEIN KINASE DOMAIN-CONTAINING PROTEIN"/>
    <property type="match status" value="1"/>
</dbReference>
<dbReference type="InterPro" id="IPR017441">
    <property type="entry name" value="Protein_kinase_ATP_BS"/>
</dbReference>
<dbReference type="GO" id="GO:0046872">
    <property type="term" value="F:metal ion binding"/>
    <property type="evidence" value="ECO:0007669"/>
    <property type="project" value="UniProtKB-KW"/>
</dbReference>
<evidence type="ECO:0000256" key="11">
    <source>
        <dbReference type="ARBA" id="ARBA00022777"/>
    </source>
</evidence>
<feature type="compositionally biased region" description="Polar residues" evidence="21">
    <location>
        <begin position="548"/>
        <end position="561"/>
    </location>
</feature>
<dbReference type="PROSITE" id="PS50030">
    <property type="entry name" value="UBA"/>
    <property type="match status" value="1"/>
</dbReference>
<evidence type="ECO:0000256" key="18">
    <source>
        <dbReference type="ARBA" id="ARBA00074971"/>
    </source>
</evidence>
<feature type="domain" description="UBA" evidence="23">
    <location>
        <begin position="294"/>
        <end position="336"/>
    </location>
</feature>
<name>T1IHI2_STRMM</name>
<dbReference type="SMART" id="SM00220">
    <property type="entry name" value="S_TKc"/>
    <property type="match status" value="1"/>
</dbReference>
<keyword evidence="9" id="KW-0479">Metal-binding</keyword>
<dbReference type="InterPro" id="IPR015940">
    <property type="entry name" value="UBA"/>
</dbReference>
<evidence type="ECO:0000256" key="2">
    <source>
        <dbReference type="ARBA" id="ARBA00004123"/>
    </source>
</evidence>
<evidence type="ECO:0000256" key="6">
    <source>
        <dbReference type="ARBA" id="ARBA00022527"/>
    </source>
</evidence>
<dbReference type="PROSITE" id="PS00108">
    <property type="entry name" value="PROTEIN_KINASE_ST"/>
    <property type="match status" value="1"/>
</dbReference>
<feature type="binding site" evidence="20">
    <location>
        <position position="47"/>
    </location>
    <ligand>
        <name>ATP</name>
        <dbReference type="ChEBI" id="CHEBI:30616"/>
    </ligand>
</feature>
<comment type="cofactor">
    <cofactor evidence="1">
        <name>Mg(2+)</name>
        <dbReference type="ChEBI" id="CHEBI:18420"/>
    </cofactor>
</comment>
<comment type="catalytic activity">
    <reaction evidence="15">
        <text>L-threonyl-[protein] + ATP = O-phospho-L-threonyl-[protein] + ADP + H(+)</text>
        <dbReference type="Rhea" id="RHEA:46608"/>
        <dbReference type="Rhea" id="RHEA-COMP:11060"/>
        <dbReference type="Rhea" id="RHEA-COMP:11605"/>
        <dbReference type="ChEBI" id="CHEBI:15378"/>
        <dbReference type="ChEBI" id="CHEBI:30013"/>
        <dbReference type="ChEBI" id="CHEBI:30616"/>
        <dbReference type="ChEBI" id="CHEBI:61977"/>
        <dbReference type="ChEBI" id="CHEBI:456216"/>
        <dbReference type="EC" id="2.7.11.1"/>
    </reaction>
</comment>
<evidence type="ECO:0000256" key="4">
    <source>
        <dbReference type="ARBA" id="ARBA00012513"/>
    </source>
</evidence>
<comment type="function">
    <text evidence="17">May play a role in hematopoietic cell proliferation or differentiation. Potential mediator of neuronal apoptosis.</text>
</comment>
<dbReference type="eggNOG" id="KOG4717">
    <property type="taxonomic scope" value="Eukaryota"/>
</dbReference>
<dbReference type="Proteomes" id="UP000014500">
    <property type="component" value="Unassembled WGS sequence"/>
</dbReference>
<evidence type="ECO:0000313" key="24">
    <source>
        <dbReference type="EnsemblMetazoa" id="SMAR000297-PA"/>
    </source>
</evidence>
<feature type="region of interest" description="Disordered" evidence="21">
    <location>
        <begin position="547"/>
        <end position="576"/>
    </location>
</feature>
<dbReference type="SUPFAM" id="SSF56112">
    <property type="entry name" value="Protein kinase-like (PK-like)"/>
    <property type="match status" value="1"/>
</dbReference>
<dbReference type="PhylomeDB" id="T1IHI2"/>
<dbReference type="InterPro" id="IPR000719">
    <property type="entry name" value="Prot_kinase_dom"/>
</dbReference>
<dbReference type="GO" id="GO:0035556">
    <property type="term" value="P:intracellular signal transduction"/>
    <property type="evidence" value="ECO:0007669"/>
    <property type="project" value="TreeGrafter"/>
</dbReference>
<evidence type="ECO:0000256" key="17">
    <source>
        <dbReference type="ARBA" id="ARBA00054738"/>
    </source>
</evidence>
<dbReference type="AlphaFoldDB" id="T1IHI2"/>
<feature type="region of interest" description="Disordered" evidence="21">
    <location>
        <begin position="730"/>
        <end position="751"/>
    </location>
</feature>
<evidence type="ECO:0000256" key="14">
    <source>
        <dbReference type="ARBA" id="ARBA00023242"/>
    </source>
</evidence>
<comment type="similarity">
    <text evidence="3">Belongs to the protein kinase superfamily. CAMK Ser/Thr protein kinase family.</text>
</comment>
<feature type="region of interest" description="Disordered" evidence="21">
    <location>
        <begin position="594"/>
        <end position="709"/>
    </location>
</feature>
<dbReference type="PANTHER" id="PTHR24346">
    <property type="entry name" value="MAP/MICROTUBULE AFFINITY-REGULATING KINASE"/>
    <property type="match status" value="1"/>
</dbReference>
<feature type="compositionally biased region" description="Low complexity" evidence="21">
    <location>
        <begin position="639"/>
        <end position="656"/>
    </location>
</feature>
<proteinExistence type="inferred from homology"/>
<keyword evidence="6" id="KW-0723">Serine/threonine-protein kinase</keyword>
<keyword evidence="5" id="KW-0488">Methylation</keyword>
<keyword evidence="25" id="KW-1185">Reference proteome</keyword>
<dbReference type="Pfam" id="PF00069">
    <property type="entry name" value="Pkinase"/>
    <property type="match status" value="1"/>
</dbReference>
<keyword evidence="12 20" id="KW-0067">ATP-binding</keyword>
<feature type="region of interest" description="Disordered" evidence="21">
    <location>
        <begin position="474"/>
        <end position="500"/>
    </location>
</feature>
<dbReference type="InterPro" id="IPR008271">
    <property type="entry name" value="Ser/Thr_kinase_AS"/>
</dbReference>
<dbReference type="FunFam" id="1.10.510.10:FF:000166">
    <property type="entry name" value="SNF-related serine/threonine-protein kinase"/>
    <property type="match status" value="1"/>
</dbReference>
<evidence type="ECO:0000256" key="20">
    <source>
        <dbReference type="PROSITE-ProRule" id="PRU10141"/>
    </source>
</evidence>
<reference evidence="25" key="1">
    <citation type="submission" date="2011-05" db="EMBL/GenBank/DDBJ databases">
        <authorList>
            <person name="Richards S.R."/>
            <person name="Qu J."/>
            <person name="Jiang H."/>
            <person name="Jhangiani S.N."/>
            <person name="Agravi P."/>
            <person name="Goodspeed R."/>
            <person name="Gross S."/>
            <person name="Mandapat C."/>
            <person name="Jackson L."/>
            <person name="Mathew T."/>
            <person name="Pu L."/>
            <person name="Thornton R."/>
            <person name="Saada N."/>
            <person name="Wilczek-Boney K.B."/>
            <person name="Lee S."/>
            <person name="Kovar C."/>
            <person name="Wu Y."/>
            <person name="Scherer S.E."/>
            <person name="Worley K.C."/>
            <person name="Muzny D.M."/>
            <person name="Gibbs R."/>
        </authorList>
    </citation>
    <scope>NUCLEOTIDE SEQUENCE</scope>
    <source>
        <strain evidence="25">Brora</strain>
    </source>
</reference>
<keyword evidence="7" id="KW-0597">Phosphoprotein</keyword>
<dbReference type="CDD" id="cd14339">
    <property type="entry name" value="UBA_SNRK"/>
    <property type="match status" value="1"/>
</dbReference>
<evidence type="ECO:0000256" key="15">
    <source>
        <dbReference type="ARBA" id="ARBA00047899"/>
    </source>
</evidence>
<evidence type="ECO:0000256" key="3">
    <source>
        <dbReference type="ARBA" id="ARBA00006692"/>
    </source>
</evidence>
<evidence type="ECO:0000256" key="19">
    <source>
        <dbReference type="ARBA" id="ARBA00077142"/>
    </source>
</evidence>
<dbReference type="GO" id="GO:0004674">
    <property type="term" value="F:protein serine/threonine kinase activity"/>
    <property type="evidence" value="ECO:0007669"/>
    <property type="project" value="UniProtKB-KW"/>
</dbReference>
<protein>
    <recommendedName>
        <fullName evidence="18">SNF-related serine/threonine-protein kinase</fullName>
        <ecNumber evidence="4">2.7.11.1</ecNumber>
    </recommendedName>
    <alternativeName>
        <fullName evidence="19">SNF1-related kinase</fullName>
    </alternativeName>
</protein>
<dbReference type="EC" id="2.7.11.1" evidence="4"/>
<evidence type="ECO:0000256" key="13">
    <source>
        <dbReference type="ARBA" id="ARBA00022842"/>
    </source>
</evidence>
<evidence type="ECO:0000256" key="16">
    <source>
        <dbReference type="ARBA" id="ARBA00048679"/>
    </source>
</evidence>
<dbReference type="PROSITE" id="PS00107">
    <property type="entry name" value="PROTEIN_KINASE_ATP"/>
    <property type="match status" value="1"/>
</dbReference>
<dbReference type="EMBL" id="JH429910">
    <property type="status" value="NOT_ANNOTATED_CDS"/>
    <property type="molecule type" value="Genomic_DNA"/>
</dbReference>
<dbReference type="GO" id="GO:0005634">
    <property type="term" value="C:nucleus"/>
    <property type="evidence" value="ECO:0007669"/>
    <property type="project" value="UniProtKB-SubCell"/>
</dbReference>
<dbReference type="FunFam" id="3.30.200.20:FF:000003">
    <property type="entry name" value="Non-specific serine/threonine protein kinase"/>
    <property type="match status" value="1"/>
</dbReference>
<dbReference type="GO" id="GO:0005737">
    <property type="term" value="C:cytoplasm"/>
    <property type="evidence" value="ECO:0007669"/>
    <property type="project" value="TreeGrafter"/>
</dbReference>
<keyword evidence="11" id="KW-0418">Kinase</keyword>
<evidence type="ECO:0000256" key="5">
    <source>
        <dbReference type="ARBA" id="ARBA00022481"/>
    </source>
</evidence>
<evidence type="ECO:0000256" key="1">
    <source>
        <dbReference type="ARBA" id="ARBA00001946"/>
    </source>
</evidence>
<sequence>MSKARNSSSYDGKIAGLYDLEDTLGRGHFAVVKLARHVFTGEKVAVKVIDKTKLDEVSRAHLFQEVRCMKLVQHPNVVRLYEVIDTQTKLYLILELGDGGDMYDYIMKHEKGLDEEAAKKYFRQIVHAISYCHKLHVVHRDLKPENVVFFEKLGMVKLTDFGFSNRFFPGQKLETSCGSLAYSAPEILLGDSYDAPAVDVWSLGVILYMLVCGRAPFQEANDSETLTMIMDCKYTIPPGVSTECKNLIAKMLVRDPEKRASLEVIAADPWLQQCETIIQPADYLPLVSKEHLSDEDHQLIIQKLVNGGIATKEEIIEALNKNSYNHITATYFLLAERKLRAHRQEQANLISQAADSTNLSALAISPRCSTNPTITCTQNSLSLVTNLISPLDDSHQLNPTSSSSISNTLDLPPCPYKGMRKCSVVEEEDEDACSEKSDRTGRGSICSVMEDSKCASSPSLAKDLKLELKEVMSGSASRSSSASSSPCPSPSRTYSPSSLASPTKIALLSGSVNRFKTLPSPNRKLHSVRSSPQLTLNEIYEECESDSEPASSLISGPSSAPHQIARSRVLHSHQSVASPPMLRSFDWRQQTFGKSRTASCSSSDASDDDADPHKRKAVSSGEKIKNIPKRDSHDDSSDSQDQGSSEGSGARSGGSSKTYTNQTHESRGPQNGRGDHSQQSNGNGNGGNSGRNRHSQTNEKHSKTTSLATASCRNNRVFCKSSSNPLNVLLNRGAGNPGESGPGSPLEGEPVDLSKVTLSEPSSPVLRPDENKDNKLQASLNLLNRTGSGDGKVKGDRIIVASSSRSSLGLGRILKRAPQFVSRRLDINQNGFKKKNKESRYNKGSGENNMMLVSHHSSTSKCCSLC</sequence>